<comment type="caution">
    <text evidence="1">The sequence shown here is derived from an EMBL/GenBank/DDBJ whole genome shotgun (WGS) entry which is preliminary data.</text>
</comment>
<proteinExistence type="predicted"/>
<dbReference type="Proteomes" id="UP000828390">
    <property type="component" value="Unassembled WGS sequence"/>
</dbReference>
<evidence type="ECO:0008006" key="3">
    <source>
        <dbReference type="Google" id="ProtNLM"/>
    </source>
</evidence>
<keyword evidence="2" id="KW-1185">Reference proteome</keyword>
<protein>
    <recommendedName>
        <fullName evidence="3">THAP-type domain-containing protein</fullName>
    </recommendedName>
</protein>
<accession>A0A9D4QP23</accession>
<reference evidence="1" key="2">
    <citation type="submission" date="2020-11" db="EMBL/GenBank/DDBJ databases">
        <authorList>
            <person name="McCartney M.A."/>
            <person name="Auch B."/>
            <person name="Kono T."/>
            <person name="Mallez S."/>
            <person name="Becker A."/>
            <person name="Gohl D.M."/>
            <person name="Silverstein K.A.T."/>
            <person name="Koren S."/>
            <person name="Bechman K.B."/>
            <person name="Herman A."/>
            <person name="Abrahante J.E."/>
            <person name="Garbe J."/>
        </authorList>
    </citation>
    <scope>NUCLEOTIDE SEQUENCE</scope>
    <source>
        <strain evidence="1">Duluth1</strain>
        <tissue evidence="1">Whole animal</tissue>
    </source>
</reference>
<organism evidence="1 2">
    <name type="scientific">Dreissena polymorpha</name>
    <name type="common">Zebra mussel</name>
    <name type="synonym">Mytilus polymorpha</name>
    <dbReference type="NCBI Taxonomy" id="45954"/>
    <lineage>
        <taxon>Eukaryota</taxon>
        <taxon>Metazoa</taxon>
        <taxon>Spiralia</taxon>
        <taxon>Lophotrochozoa</taxon>
        <taxon>Mollusca</taxon>
        <taxon>Bivalvia</taxon>
        <taxon>Autobranchia</taxon>
        <taxon>Heteroconchia</taxon>
        <taxon>Euheterodonta</taxon>
        <taxon>Imparidentia</taxon>
        <taxon>Neoheterodontei</taxon>
        <taxon>Myida</taxon>
        <taxon>Dreissenoidea</taxon>
        <taxon>Dreissenidae</taxon>
        <taxon>Dreissena</taxon>
    </lineage>
</organism>
<name>A0A9D4QP23_DREPO</name>
<dbReference type="AlphaFoldDB" id="A0A9D4QP23"/>
<sequence>MAPRTVICHEHFQESDIKIALTSKRWSLRPGVEPSVLNWSKVSERKPPKNRLALTAVAQQGTSNSN</sequence>
<evidence type="ECO:0000313" key="1">
    <source>
        <dbReference type="EMBL" id="KAH3838261.1"/>
    </source>
</evidence>
<dbReference type="EMBL" id="JAIWYP010000004">
    <property type="protein sequence ID" value="KAH3838261.1"/>
    <property type="molecule type" value="Genomic_DNA"/>
</dbReference>
<gene>
    <name evidence="1" type="ORF">DPMN_111669</name>
</gene>
<reference evidence="1" key="1">
    <citation type="journal article" date="2019" name="bioRxiv">
        <title>The Genome of the Zebra Mussel, Dreissena polymorpha: A Resource for Invasive Species Research.</title>
        <authorList>
            <person name="McCartney M.A."/>
            <person name="Auch B."/>
            <person name="Kono T."/>
            <person name="Mallez S."/>
            <person name="Zhang Y."/>
            <person name="Obille A."/>
            <person name="Becker A."/>
            <person name="Abrahante J.E."/>
            <person name="Garbe J."/>
            <person name="Badalamenti J.P."/>
            <person name="Herman A."/>
            <person name="Mangelson H."/>
            <person name="Liachko I."/>
            <person name="Sullivan S."/>
            <person name="Sone E.D."/>
            <person name="Koren S."/>
            <person name="Silverstein K.A.T."/>
            <person name="Beckman K.B."/>
            <person name="Gohl D.M."/>
        </authorList>
    </citation>
    <scope>NUCLEOTIDE SEQUENCE</scope>
    <source>
        <strain evidence="1">Duluth1</strain>
        <tissue evidence="1">Whole animal</tissue>
    </source>
</reference>
<evidence type="ECO:0000313" key="2">
    <source>
        <dbReference type="Proteomes" id="UP000828390"/>
    </source>
</evidence>